<reference evidence="2 3" key="1">
    <citation type="submission" date="2015-03" db="EMBL/GenBank/DDBJ databases">
        <title>Luteipulveratus halotolerans sp. nov., a novel actinobacterium (Dermacoccaceae) from Sarawak, Malaysia.</title>
        <authorList>
            <person name="Juboi H."/>
            <person name="Basik A."/>
            <person name="Shamsul S.S."/>
            <person name="Arnold P."/>
            <person name="Schmitt E.K."/>
            <person name="Sanglier J.-J."/>
            <person name="Yeo T."/>
        </authorList>
    </citation>
    <scope>NUCLEOTIDE SEQUENCE [LARGE SCALE GENOMIC DNA]</scope>
    <source>
        <strain evidence="2 3">MN07-A0370</strain>
    </source>
</reference>
<dbReference type="OrthoDB" id="4856898at2"/>
<dbReference type="PATRIC" id="fig|571913.6.peg.4635"/>
<gene>
    <name evidence="2" type="ORF">VV02_22880</name>
</gene>
<dbReference type="Proteomes" id="UP000066480">
    <property type="component" value="Chromosome"/>
</dbReference>
<evidence type="ECO:0000313" key="3">
    <source>
        <dbReference type="Proteomes" id="UP000066480"/>
    </source>
</evidence>
<feature type="domain" description="Ferric siderophore reductase C-terminal" evidence="1">
    <location>
        <begin position="191"/>
        <end position="211"/>
    </location>
</feature>
<dbReference type="EMBL" id="CP011112">
    <property type="protein sequence ID" value="AKU18043.1"/>
    <property type="molecule type" value="Genomic_DNA"/>
</dbReference>
<evidence type="ECO:0000259" key="1">
    <source>
        <dbReference type="Pfam" id="PF11575"/>
    </source>
</evidence>
<dbReference type="RefSeq" id="WP_052595370.1">
    <property type="nucleotide sequence ID" value="NZ_CP011112.1"/>
</dbReference>
<dbReference type="Pfam" id="PF11575">
    <property type="entry name" value="FhuF_C"/>
    <property type="match status" value="1"/>
</dbReference>
<accession>A0A0K1JN80</accession>
<name>A0A0K1JN80_9MICO</name>
<dbReference type="GO" id="GO:0051537">
    <property type="term" value="F:2 iron, 2 sulfur cluster binding"/>
    <property type="evidence" value="ECO:0007669"/>
    <property type="project" value="InterPro"/>
</dbReference>
<organism evidence="2 3">
    <name type="scientific">Luteipulveratus mongoliensis</name>
    <dbReference type="NCBI Taxonomy" id="571913"/>
    <lineage>
        <taxon>Bacteria</taxon>
        <taxon>Bacillati</taxon>
        <taxon>Actinomycetota</taxon>
        <taxon>Actinomycetes</taxon>
        <taxon>Micrococcales</taxon>
        <taxon>Dermacoccaceae</taxon>
        <taxon>Luteipulveratus</taxon>
    </lineage>
</organism>
<evidence type="ECO:0000313" key="2">
    <source>
        <dbReference type="EMBL" id="AKU18043.1"/>
    </source>
</evidence>
<proteinExistence type="predicted"/>
<protein>
    <recommendedName>
        <fullName evidence="1">Ferric siderophore reductase C-terminal domain-containing protein</fullName>
    </recommendedName>
</protein>
<dbReference type="KEGG" id="lmoi:VV02_22880"/>
<keyword evidence="3" id="KW-1185">Reference proteome</keyword>
<dbReference type="InterPro" id="IPR024726">
    <property type="entry name" value="FhuF_C"/>
</dbReference>
<dbReference type="AlphaFoldDB" id="A0A0K1JN80"/>
<sequence length="216" mass="23709">MIIQRACTRASRTSGWLSVVAVDGPLEIRCSTVVEEQRRGLDPTGAWRDGCARDLQRQYGARVSPAVSATFVLQWYAGAVASAMAHLAVASRYLLDMSPERLSLGLSAPGGYPTEVGVQPGPVSLEPRLRDREAMLRRAYDLHVGEFAETYAADVKMSSQHRAGSVEDAWQSAWAAATRAALGWPTTDRWRASCCFIYALPGAHECARCPRLRQER</sequence>